<dbReference type="SMART" id="SM00354">
    <property type="entry name" value="HTH_LACI"/>
    <property type="match status" value="1"/>
</dbReference>
<dbReference type="Pfam" id="PF00356">
    <property type="entry name" value="LacI"/>
    <property type="match status" value="1"/>
</dbReference>
<dbReference type="AlphaFoldDB" id="A0A4Z0WD71"/>
<dbReference type="GO" id="GO:0003700">
    <property type="term" value="F:DNA-binding transcription factor activity"/>
    <property type="evidence" value="ECO:0007669"/>
    <property type="project" value="TreeGrafter"/>
</dbReference>
<keyword evidence="6" id="KW-1185">Reference proteome</keyword>
<dbReference type="Pfam" id="PF13377">
    <property type="entry name" value="Peripla_BP_3"/>
    <property type="match status" value="1"/>
</dbReference>
<dbReference type="CDD" id="cd01575">
    <property type="entry name" value="PBP1_GntR"/>
    <property type="match status" value="1"/>
</dbReference>
<gene>
    <name evidence="5" type="ORF">E4656_12530</name>
</gene>
<evidence type="ECO:0000256" key="2">
    <source>
        <dbReference type="ARBA" id="ARBA00023125"/>
    </source>
</evidence>
<dbReference type="OrthoDB" id="5681588at2"/>
<dbReference type="Gene3D" id="3.40.50.2300">
    <property type="match status" value="2"/>
</dbReference>
<dbReference type="EMBL" id="SRMF01000004">
    <property type="protein sequence ID" value="TGG92940.1"/>
    <property type="molecule type" value="Genomic_DNA"/>
</dbReference>
<dbReference type="PANTHER" id="PTHR30146">
    <property type="entry name" value="LACI-RELATED TRANSCRIPTIONAL REPRESSOR"/>
    <property type="match status" value="1"/>
</dbReference>
<evidence type="ECO:0000256" key="1">
    <source>
        <dbReference type="ARBA" id="ARBA00023015"/>
    </source>
</evidence>
<comment type="caution">
    <text evidence="5">The sequence shown here is derived from an EMBL/GenBank/DDBJ whole genome shotgun (WGS) entry which is preliminary data.</text>
</comment>
<evidence type="ECO:0000313" key="6">
    <source>
        <dbReference type="Proteomes" id="UP000297475"/>
    </source>
</evidence>
<dbReference type="PANTHER" id="PTHR30146:SF33">
    <property type="entry name" value="TRANSCRIPTIONAL REGULATOR"/>
    <property type="match status" value="1"/>
</dbReference>
<dbReference type="InterPro" id="IPR046335">
    <property type="entry name" value="LacI/GalR-like_sensor"/>
</dbReference>
<dbReference type="InterPro" id="IPR028082">
    <property type="entry name" value="Peripla_BP_I"/>
</dbReference>
<dbReference type="SUPFAM" id="SSF53822">
    <property type="entry name" value="Periplasmic binding protein-like I"/>
    <property type="match status" value="1"/>
</dbReference>
<dbReference type="InterPro" id="IPR010982">
    <property type="entry name" value="Lambda_DNA-bd_dom_sf"/>
</dbReference>
<proteinExistence type="predicted"/>
<dbReference type="Gene3D" id="1.10.260.40">
    <property type="entry name" value="lambda repressor-like DNA-binding domains"/>
    <property type="match status" value="1"/>
</dbReference>
<dbReference type="PROSITE" id="PS50932">
    <property type="entry name" value="HTH_LACI_2"/>
    <property type="match status" value="1"/>
</dbReference>
<keyword evidence="1" id="KW-0805">Transcription regulation</keyword>
<dbReference type="CDD" id="cd01392">
    <property type="entry name" value="HTH_LacI"/>
    <property type="match status" value="1"/>
</dbReference>
<evidence type="ECO:0000256" key="3">
    <source>
        <dbReference type="ARBA" id="ARBA00023163"/>
    </source>
</evidence>
<name>A0A4Z0WD71_9GAMM</name>
<dbReference type="GO" id="GO:0000976">
    <property type="term" value="F:transcription cis-regulatory region binding"/>
    <property type="evidence" value="ECO:0007669"/>
    <property type="project" value="TreeGrafter"/>
</dbReference>
<sequence length="362" mass="39415">MPSRQRQRRSTQRATMSDVARLAEVSASTVSLYLRKPDEVSASLGERIQHAIDTLGYVPNLMAGALAAAKTRVIGVVVPSMVNSIFATTVSAMQATLRAQGYQLLLGHSDYSEDEEEALVRTFLSWSPSAMVVTGLKHNRKTRQMLSQSDVPVVEMWELGSNPLDMLVGFSHYDVGKAQARHLMDRGCRRIAFIGARLQVDSRASQRAEGYQTVLADFLAGTQPIIIDVGPKASAEVSSQAFGQLLDEHPDIDGVIFSNDLLALGATFEAQRRGIAIPQDVAVIGFGDMDFSSSSLPRISTVRPPREQIGRAVAEVLLARINGQDAEQARQSDFGFDLVQRESSAVVPEGQTREEHHTSALP</sequence>
<protein>
    <submittedName>
        <fullName evidence="5">LacI family DNA-binding transcriptional regulator</fullName>
    </submittedName>
</protein>
<organism evidence="5 6">
    <name type="scientific">Natronospirillum operosum</name>
    <dbReference type="NCBI Taxonomy" id="2759953"/>
    <lineage>
        <taxon>Bacteria</taxon>
        <taxon>Pseudomonadati</taxon>
        <taxon>Pseudomonadota</taxon>
        <taxon>Gammaproteobacteria</taxon>
        <taxon>Oceanospirillales</taxon>
        <taxon>Natronospirillaceae</taxon>
        <taxon>Natronospirillum</taxon>
    </lineage>
</organism>
<keyword evidence="3" id="KW-0804">Transcription</keyword>
<evidence type="ECO:0000259" key="4">
    <source>
        <dbReference type="PROSITE" id="PS50932"/>
    </source>
</evidence>
<dbReference type="PROSITE" id="PS00356">
    <property type="entry name" value="HTH_LACI_1"/>
    <property type="match status" value="1"/>
</dbReference>
<accession>A0A4Z0WD71</accession>
<reference evidence="5 6" key="1">
    <citation type="submission" date="2019-04" db="EMBL/GenBank/DDBJ databases">
        <title>Natronospirillum operosus gen. nov., sp. nov., a haloalkaliphilic satellite isolated from decaying biomass of laboratory culture of cyanobacterium Geitlerinema sp. and proposal of Natronospirillaceae fam. nov. and Saccharospirillaceae fam. nov.</title>
        <authorList>
            <person name="Kevbrin V."/>
            <person name="Boltyanskaya Y."/>
            <person name="Koziaeva V."/>
            <person name="Grouzdev D.S."/>
            <person name="Park M."/>
            <person name="Cho J."/>
        </authorList>
    </citation>
    <scope>NUCLEOTIDE SEQUENCE [LARGE SCALE GENOMIC DNA]</scope>
    <source>
        <strain evidence="5 6">G-116</strain>
    </source>
</reference>
<keyword evidence="2 5" id="KW-0238">DNA-binding</keyword>
<feature type="domain" description="HTH lacI-type" evidence="4">
    <location>
        <begin position="14"/>
        <end position="68"/>
    </location>
</feature>
<dbReference type="RefSeq" id="WP_135483612.1">
    <property type="nucleotide sequence ID" value="NZ_SRMF01000004.1"/>
</dbReference>
<dbReference type="InterPro" id="IPR000843">
    <property type="entry name" value="HTH_LacI"/>
</dbReference>
<dbReference type="SUPFAM" id="SSF47413">
    <property type="entry name" value="lambda repressor-like DNA-binding domains"/>
    <property type="match status" value="1"/>
</dbReference>
<dbReference type="Proteomes" id="UP000297475">
    <property type="component" value="Unassembled WGS sequence"/>
</dbReference>
<evidence type="ECO:0000313" key="5">
    <source>
        <dbReference type="EMBL" id="TGG92940.1"/>
    </source>
</evidence>